<accession>A0AC35TRF7</accession>
<sequence>MSKEGSGQEEHDSYDITTDPMFSDVTPIYSSEKEMAVVNIAVPAREASIFAYFRAIISSNEISERGLQLSYKCIELNAANYTVWKYRRDCIKSLNKDLRKELEVMYDIFITNTKNYQVWRHRMEIISHLNDCTGELKYLDEIYEIDNKNYHAWQYRIWLVKEFNLCDEDQIIFTNLMLSSDLRNNSVWHYRNFVVSTIYGNNQDYSLIEREIKFVKDAITRVVNNESAWSYLFGLLGMAKPEDVLMVYNFARDTAKEKKRSKIQANVFLMDLFTEMDSKDQLRELLNDEFKVAVQETSSELVACDEQRGQYWEDLGKLLIANFDKCT</sequence>
<organism evidence="1 2">
    <name type="scientific">Rhabditophanes sp. KR3021</name>
    <dbReference type="NCBI Taxonomy" id="114890"/>
    <lineage>
        <taxon>Eukaryota</taxon>
        <taxon>Metazoa</taxon>
        <taxon>Ecdysozoa</taxon>
        <taxon>Nematoda</taxon>
        <taxon>Chromadorea</taxon>
        <taxon>Rhabditida</taxon>
        <taxon>Tylenchina</taxon>
        <taxon>Panagrolaimomorpha</taxon>
        <taxon>Strongyloidoidea</taxon>
        <taxon>Alloionematidae</taxon>
        <taxon>Rhabditophanes</taxon>
    </lineage>
</organism>
<reference evidence="2" key="1">
    <citation type="submission" date="2016-11" db="UniProtKB">
        <authorList>
            <consortium name="WormBaseParasite"/>
        </authorList>
    </citation>
    <scope>IDENTIFICATION</scope>
    <source>
        <strain evidence="2">KR3021</strain>
    </source>
</reference>
<name>A0AC35TRF7_9BILA</name>
<protein>
    <submittedName>
        <fullName evidence="2">Protein farnesyltransferase/geranylgeranyltransferase type-1 subunit alpha</fullName>
    </submittedName>
</protein>
<proteinExistence type="predicted"/>
<evidence type="ECO:0000313" key="2">
    <source>
        <dbReference type="WBParaSite" id="RSKR_0000349600.1"/>
    </source>
</evidence>
<dbReference type="WBParaSite" id="RSKR_0000349600.1">
    <property type="protein sequence ID" value="RSKR_0000349600.1"/>
    <property type="gene ID" value="RSKR_0000349600"/>
</dbReference>
<evidence type="ECO:0000313" key="1">
    <source>
        <dbReference type="Proteomes" id="UP000095286"/>
    </source>
</evidence>
<dbReference type="Proteomes" id="UP000095286">
    <property type="component" value="Unplaced"/>
</dbReference>